<dbReference type="InterPro" id="IPR011335">
    <property type="entry name" value="Restrct_endonuc-II-like"/>
</dbReference>
<dbReference type="Gene3D" id="3.90.1570.10">
    <property type="entry name" value="tt1808, chain A"/>
    <property type="match status" value="1"/>
</dbReference>
<dbReference type="InterPro" id="IPR012296">
    <property type="entry name" value="Nuclease_put_TT1808"/>
</dbReference>
<reference evidence="2 3" key="1">
    <citation type="submission" date="2019-01" db="EMBL/GenBank/DDBJ databases">
        <authorList>
            <person name="Brito A."/>
        </authorList>
    </citation>
    <scope>NUCLEOTIDE SEQUENCE [LARGE SCALE GENOMIC DNA]</scope>
    <source>
        <strain evidence="2">1</strain>
    </source>
</reference>
<dbReference type="CDD" id="cd06260">
    <property type="entry name" value="DUF820-like"/>
    <property type="match status" value="1"/>
</dbReference>
<evidence type="ECO:0000259" key="1">
    <source>
        <dbReference type="Pfam" id="PF05685"/>
    </source>
</evidence>
<dbReference type="RefSeq" id="WP_342799605.1">
    <property type="nucleotide sequence ID" value="NZ_LR213900.1"/>
</dbReference>
<dbReference type="SUPFAM" id="SSF52980">
    <property type="entry name" value="Restriction endonuclease-like"/>
    <property type="match status" value="1"/>
</dbReference>
<evidence type="ECO:0000313" key="2">
    <source>
        <dbReference type="EMBL" id="VEP12425.1"/>
    </source>
</evidence>
<feature type="domain" description="Putative restriction endonuclease" evidence="1">
    <location>
        <begin position="22"/>
        <end position="126"/>
    </location>
</feature>
<keyword evidence="3" id="KW-1185">Reference proteome</keyword>
<dbReference type="AlphaFoldDB" id="A0A563VMB2"/>
<proteinExistence type="predicted"/>
<dbReference type="Pfam" id="PF05685">
    <property type="entry name" value="Uma2"/>
    <property type="match status" value="1"/>
</dbReference>
<dbReference type="EMBL" id="CAACVJ010000056">
    <property type="protein sequence ID" value="VEP12425.1"/>
    <property type="molecule type" value="Genomic_DNA"/>
</dbReference>
<dbReference type="PANTHER" id="PTHR34107">
    <property type="entry name" value="SLL0198 PROTEIN-RELATED"/>
    <property type="match status" value="1"/>
</dbReference>
<gene>
    <name evidence="2" type="ORF">H1P_1490008</name>
</gene>
<protein>
    <recommendedName>
        <fullName evidence="1">Putative restriction endonuclease domain-containing protein</fullName>
    </recommendedName>
</protein>
<dbReference type="Proteomes" id="UP000320055">
    <property type="component" value="Unassembled WGS sequence"/>
</dbReference>
<organism evidence="2 3">
    <name type="scientific">Hyella patelloides LEGE 07179</name>
    <dbReference type="NCBI Taxonomy" id="945734"/>
    <lineage>
        <taxon>Bacteria</taxon>
        <taxon>Bacillati</taxon>
        <taxon>Cyanobacteriota</taxon>
        <taxon>Cyanophyceae</taxon>
        <taxon>Pleurocapsales</taxon>
        <taxon>Hyellaceae</taxon>
        <taxon>Hyella</taxon>
    </lineage>
</organism>
<dbReference type="PANTHER" id="PTHR34107:SF7">
    <property type="entry name" value="SLR2092 PROTEIN"/>
    <property type="match status" value="1"/>
</dbReference>
<evidence type="ECO:0000313" key="3">
    <source>
        <dbReference type="Proteomes" id="UP000320055"/>
    </source>
</evidence>
<accession>A0A563VMB2</accession>
<sequence length="144" mass="16107">MNYTIDLHPLTDSISDRDLELLSAKNPDLKFETDANGKLIVMPPTGSENGKINGNLFFQVELWNYQNKLGVTFDSSTGFKLSNGAVRSPDVSWIAINRWNYLTAKQKRGFAPIDPDFAIELLGARSDSTRKPQQGRTACLQQMI</sequence>
<name>A0A563VMB2_9CYAN</name>
<dbReference type="InterPro" id="IPR008538">
    <property type="entry name" value="Uma2"/>
</dbReference>